<dbReference type="Proteomes" id="UP000005984">
    <property type="component" value="Unassembled WGS sequence"/>
</dbReference>
<dbReference type="EMBL" id="ABYO01000195">
    <property type="protein sequence ID" value="EEI86352.1"/>
    <property type="molecule type" value="Genomic_DNA"/>
</dbReference>
<keyword evidence="5" id="KW-1185">Reference proteome</keyword>
<feature type="domain" description="Glucosamine/galactosamine-6-phosphate isomerase" evidence="3">
    <location>
        <begin position="85"/>
        <end position="286"/>
    </location>
</feature>
<dbReference type="GO" id="GO:0019262">
    <property type="term" value="P:N-acetylneuraminate catabolic process"/>
    <property type="evidence" value="ECO:0007669"/>
    <property type="project" value="TreeGrafter"/>
</dbReference>
<dbReference type="InterPro" id="IPR037171">
    <property type="entry name" value="NagB/RpiA_transferase-like"/>
</dbReference>
<dbReference type="PANTHER" id="PTHR11280:SF5">
    <property type="entry name" value="GLUCOSAMINE-6-PHOSPHATE ISOMERASE"/>
    <property type="match status" value="1"/>
</dbReference>
<dbReference type="PANTHER" id="PTHR11280">
    <property type="entry name" value="GLUCOSAMINE-6-PHOSPHATE ISOMERASE"/>
    <property type="match status" value="1"/>
</dbReference>
<accession>C2BFE8</accession>
<dbReference type="EC" id="3.5.99.6" evidence="4"/>
<organism evidence="4 5">
    <name type="scientific">Anaerococcus lactolyticus ATCC 51172</name>
    <dbReference type="NCBI Taxonomy" id="525254"/>
    <lineage>
        <taxon>Bacteria</taxon>
        <taxon>Bacillati</taxon>
        <taxon>Bacillota</taxon>
        <taxon>Tissierellia</taxon>
        <taxon>Tissierellales</taxon>
        <taxon>Peptoniphilaceae</taxon>
        <taxon>Anaerococcus</taxon>
    </lineage>
</organism>
<dbReference type="HOGENOM" id="CLU_049611_1_1_9"/>
<dbReference type="InterPro" id="IPR018321">
    <property type="entry name" value="Glucosamine6P_isomerase_CS"/>
</dbReference>
<comment type="caution">
    <text evidence="4">The sequence shown here is derived from an EMBL/GenBank/DDBJ whole genome shotgun (WGS) entry which is preliminary data.</text>
</comment>
<sequence>MGKNISSNERNLFANNAPIRRVTSKKLHKVSHQSIFTLRVRYIVRTIKILPIKFLLPLKERYMKVIVCKDYDDMSKKASDLVISNMMEKPQIKFGFATGSSPIGLYKNLIAAQEEGEISFKYSKSVNLDEYVGIDPNNSQSYSYFMHKNLFDHVAIKEENIHLPKAPEADEKYAIAYRKELEEFGQRDIQILGLGVNGHIAFNEPAKKLNKYASIVELDKSTIEANSRFFENEDEVPKHALSMGLAEIFDARMIIVLANGKNKHEAVKRLLNDDKISTDLPCGLLNLHPNVYLFVDEEAYNG</sequence>
<protein>
    <submittedName>
        <fullName evidence="4">Putative glucosamine-6-phosphate deaminase</fullName>
        <ecNumber evidence="4">3.5.99.6</ecNumber>
    </submittedName>
</protein>
<dbReference type="CDD" id="cd01399">
    <property type="entry name" value="GlcN6P_deaminase"/>
    <property type="match status" value="1"/>
</dbReference>
<dbReference type="PROSITE" id="PS01161">
    <property type="entry name" value="GLC_GALNAC_ISOMERASE"/>
    <property type="match status" value="1"/>
</dbReference>
<proteinExistence type="predicted"/>
<evidence type="ECO:0000256" key="2">
    <source>
        <dbReference type="ARBA" id="ARBA00023277"/>
    </source>
</evidence>
<dbReference type="GO" id="GO:0004342">
    <property type="term" value="F:glucosamine-6-phosphate deaminase activity"/>
    <property type="evidence" value="ECO:0007669"/>
    <property type="project" value="UniProtKB-EC"/>
</dbReference>
<evidence type="ECO:0000313" key="4">
    <source>
        <dbReference type="EMBL" id="EEI86352.1"/>
    </source>
</evidence>
<dbReference type="SUPFAM" id="SSF100950">
    <property type="entry name" value="NagB/RpiA/CoA transferase-like"/>
    <property type="match status" value="1"/>
</dbReference>
<dbReference type="InterPro" id="IPR006148">
    <property type="entry name" value="Glc/Gal-6P_isomerase"/>
</dbReference>
<keyword evidence="1 4" id="KW-0378">Hydrolase</keyword>
<name>C2BFE8_9FIRM</name>
<reference evidence="4 5" key="1">
    <citation type="submission" date="2008-10" db="EMBL/GenBank/DDBJ databases">
        <authorList>
            <person name="Qin X."/>
            <person name="Bachman B."/>
            <person name="Battles P."/>
            <person name="Bell A."/>
            <person name="Bess C."/>
            <person name="Bickham C."/>
            <person name="Chaboub L."/>
            <person name="Chen D."/>
            <person name="Coyle M."/>
            <person name="Deiros D.R."/>
            <person name="Dinh H."/>
            <person name="Forbes L."/>
            <person name="Fowler G."/>
            <person name="Francisco L."/>
            <person name="Fu Q."/>
            <person name="Gubbala S."/>
            <person name="Hale W."/>
            <person name="Han Y."/>
            <person name="Hemphill L."/>
            <person name="Highlander S.K."/>
            <person name="Hirani K."/>
            <person name="Hogues M."/>
            <person name="Jackson L."/>
            <person name="Jakkamsetti A."/>
            <person name="Javaid M."/>
            <person name="Jiang H."/>
            <person name="Korchina V."/>
            <person name="Kovar C."/>
            <person name="Lara F."/>
            <person name="Lee S."/>
            <person name="Mata R."/>
            <person name="Mathew T."/>
            <person name="Moen C."/>
            <person name="Morales K."/>
            <person name="Munidasa M."/>
            <person name="Nazareth L."/>
            <person name="Ngo R."/>
            <person name="Nguyen L."/>
            <person name="Okwuonu G."/>
            <person name="Ongeri F."/>
            <person name="Patil S."/>
            <person name="Petrosino J."/>
            <person name="Pham C."/>
            <person name="Pham P."/>
            <person name="Pu L.-L."/>
            <person name="Puazo M."/>
            <person name="Raj R."/>
            <person name="Reid J."/>
            <person name="Rouhana J."/>
            <person name="Saada N."/>
            <person name="Shang Y."/>
            <person name="Simmons D."/>
            <person name="Thornton R."/>
            <person name="Warren J."/>
            <person name="Weissenberger G."/>
            <person name="Zhang J."/>
            <person name="Zhang L."/>
            <person name="Zhou C."/>
            <person name="Zhu D."/>
            <person name="Muzny D."/>
            <person name="Worley K."/>
            <person name="Gibbs R."/>
        </authorList>
    </citation>
    <scope>NUCLEOTIDE SEQUENCE [LARGE SCALE GENOMIC DNA]</scope>
    <source>
        <strain evidence="4 5">ATCC 51172</strain>
    </source>
</reference>
<dbReference type="AlphaFoldDB" id="C2BFE8"/>
<evidence type="ECO:0000256" key="1">
    <source>
        <dbReference type="ARBA" id="ARBA00022801"/>
    </source>
</evidence>
<dbReference type="GO" id="GO:0005737">
    <property type="term" value="C:cytoplasm"/>
    <property type="evidence" value="ECO:0007669"/>
    <property type="project" value="TreeGrafter"/>
</dbReference>
<dbReference type="InterPro" id="IPR004547">
    <property type="entry name" value="Glucosamine6P_isomerase"/>
</dbReference>
<dbReference type="eggNOG" id="COG0363">
    <property type="taxonomic scope" value="Bacteria"/>
</dbReference>
<evidence type="ECO:0000259" key="3">
    <source>
        <dbReference type="Pfam" id="PF01182"/>
    </source>
</evidence>
<dbReference type="GO" id="GO:0006043">
    <property type="term" value="P:glucosamine catabolic process"/>
    <property type="evidence" value="ECO:0007669"/>
    <property type="project" value="TreeGrafter"/>
</dbReference>
<dbReference type="GO" id="GO:0006046">
    <property type="term" value="P:N-acetylglucosamine catabolic process"/>
    <property type="evidence" value="ECO:0007669"/>
    <property type="project" value="TreeGrafter"/>
</dbReference>
<dbReference type="STRING" id="525254.HMPREF0072_1068"/>
<keyword evidence="2" id="KW-0119">Carbohydrate metabolism</keyword>
<dbReference type="GO" id="GO:0005975">
    <property type="term" value="P:carbohydrate metabolic process"/>
    <property type="evidence" value="ECO:0007669"/>
    <property type="project" value="InterPro"/>
</dbReference>
<dbReference type="Pfam" id="PF01182">
    <property type="entry name" value="Glucosamine_iso"/>
    <property type="match status" value="1"/>
</dbReference>
<gene>
    <name evidence="4" type="primary">nagB</name>
    <name evidence="4" type="ORF">HMPREF0072_1068</name>
</gene>
<dbReference type="GO" id="GO:0042802">
    <property type="term" value="F:identical protein binding"/>
    <property type="evidence" value="ECO:0007669"/>
    <property type="project" value="TreeGrafter"/>
</dbReference>
<dbReference type="Gene3D" id="3.40.50.1360">
    <property type="match status" value="1"/>
</dbReference>
<evidence type="ECO:0000313" key="5">
    <source>
        <dbReference type="Proteomes" id="UP000005984"/>
    </source>
</evidence>